<organism evidence="3 4">
    <name type="scientific">Mucilaginibacter panaciglaebae</name>
    <dbReference type="NCBI Taxonomy" id="502331"/>
    <lineage>
        <taxon>Bacteria</taxon>
        <taxon>Pseudomonadati</taxon>
        <taxon>Bacteroidota</taxon>
        <taxon>Sphingobacteriia</taxon>
        <taxon>Sphingobacteriales</taxon>
        <taxon>Sphingobacteriaceae</taxon>
        <taxon>Mucilaginibacter</taxon>
    </lineage>
</organism>
<name>A0ABP7WBY4_9SPHI</name>
<evidence type="ECO:0000313" key="4">
    <source>
        <dbReference type="Proteomes" id="UP001500841"/>
    </source>
</evidence>
<feature type="chain" id="PRO_5047083963" description="CcmD family protein" evidence="2">
    <location>
        <begin position="20"/>
        <end position="71"/>
    </location>
</feature>
<feature type="signal peptide" evidence="2">
    <location>
        <begin position="1"/>
        <end position="19"/>
    </location>
</feature>
<dbReference type="Pfam" id="PF20077">
    <property type="entry name" value="CcmD_alt"/>
    <property type="match status" value="1"/>
</dbReference>
<evidence type="ECO:0000313" key="3">
    <source>
        <dbReference type="EMBL" id="GAA4085260.1"/>
    </source>
</evidence>
<sequence>MKRVSVFILLLLSFVSAFAQQPNQVEMADAFRSSGKIYVVIATIVIIFIGLAIYLFSIDRRLKKIEKENKD</sequence>
<keyword evidence="2" id="KW-0732">Signal</keyword>
<reference evidence="4" key="1">
    <citation type="journal article" date="2019" name="Int. J. Syst. Evol. Microbiol.">
        <title>The Global Catalogue of Microorganisms (GCM) 10K type strain sequencing project: providing services to taxonomists for standard genome sequencing and annotation.</title>
        <authorList>
            <consortium name="The Broad Institute Genomics Platform"/>
            <consortium name="The Broad Institute Genome Sequencing Center for Infectious Disease"/>
            <person name="Wu L."/>
            <person name="Ma J."/>
        </authorList>
    </citation>
    <scope>NUCLEOTIDE SEQUENCE [LARGE SCALE GENOMIC DNA]</scope>
    <source>
        <strain evidence="4">JCM 17085</strain>
    </source>
</reference>
<evidence type="ECO:0000256" key="2">
    <source>
        <dbReference type="SAM" id="SignalP"/>
    </source>
</evidence>
<keyword evidence="1" id="KW-0472">Membrane</keyword>
<keyword evidence="1" id="KW-1133">Transmembrane helix</keyword>
<comment type="caution">
    <text evidence="3">The sequence shown here is derived from an EMBL/GenBank/DDBJ whole genome shotgun (WGS) entry which is preliminary data.</text>
</comment>
<keyword evidence="1" id="KW-0812">Transmembrane</keyword>
<dbReference type="EMBL" id="BAABCV010000001">
    <property type="protein sequence ID" value="GAA4085260.1"/>
    <property type="molecule type" value="Genomic_DNA"/>
</dbReference>
<proteinExistence type="predicted"/>
<dbReference type="RefSeq" id="WP_345100561.1">
    <property type="nucleotide sequence ID" value="NZ_BAABCV010000001.1"/>
</dbReference>
<accession>A0ABP7WBY4</accession>
<feature type="transmembrane region" description="Helical" evidence="1">
    <location>
        <begin position="35"/>
        <end position="57"/>
    </location>
</feature>
<keyword evidence="4" id="KW-1185">Reference proteome</keyword>
<dbReference type="NCBIfam" id="TIGR04391">
    <property type="entry name" value="CcmD_alt_fam"/>
    <property type="match status" value="1"/>
</dbReference>
<protein>
    <recommendedName>
        <fullName evidence="5">CcmD family protein</fullName>
    </recommendedName>
</protein>
<gene>
    <name evidence="3" type="ORF">GCM10022392_02580</name>
</gene>
<dbReference type="InterPro" id="IPR030888">
    <property type="entry name" value="Put_ccm"/>
</dbReference>
<evidence type="ECO:0000256" key="1">
    <source>
        <dbReference type="SAM" id="Phobius"/>
    </source>
</evidence>
<evidence type="ECO:0008006" key="5">
    <source>
        <dbReference type="Google" id="ProtNLM"/>
    </source>
</evidence>
<dbReference type="Proteomes" id="UP001500841">
    <property type="component" value="Unassembled WGS sequence"/>
</dbReference>